<reference evidence="3" key="1">
    <citation type="journal article" date="2019" name="Int. J. Syst. Evol. Microbiol.">
        <title>The Global Catalogue of Microorganisms (GCM) 10K type strain sequencing project: providing services to taxonomists for standard genome sequencing and annotation.</title>
        <authorList>
            <consortium name="The Broad Institute Genomics Platform"/>
            <consortium name="The Broad Institute Genome Sequencing Center for Infectious Disease"/>
            <person name="Wu L."/>
            <person name="Ma J."/>
        </authorList>
    </citation>
    <scope>NUCLEOTIDE SEQUENCE [LARGE SCALE GENOMIC DNA]</scope>
    <source>
        <strain evidence="3">KCTC 52449</strain>
    </source>
</reference>
<keyword evidence="1" id="KW-1133">Transmembrane helix</keyword>
<keyword evidence="1" id="KW-0472">Membrane</keyword>
<keyword evidence="1" id="KW-0812">Transmembrane</keyword>
<sequence length="110" mass="12186">MSLKHVYLIFCVLGAALPLSQFVPWLIANGADLPLFFDQLLVNPISRFFVFDVVISALVLITLIVVESKRLAIKKGWLAIVATLCVGVSLGLPLFLYLRQLTLDEQQQAS</sequence>
<dbReference type="RefSeq" id="WP_123326685.1">
    <property type="nucleotide sequence ID" value="NZ_JBHRSX010000007.1"/>
</dbReference>
<feature type="transmembrane region" description="Helical" evidence="1">
    <location>
        <begin position="7"/>
        <end position="28"/>
    </location>
</feature>
<name>A0ABV7JRB9_9ALTE</name>
<proteinExistence type="predicted"/>
<dbReference type="Pfam" id="PF11196">
    <property type="entry name" value="DUF2834"/>
    <property type="match status" value="1"/>
</dbReference>
<dbReference type="Proteomes" id="UP001595477">
    <property type="component" value="Unassembled WGS sequence"/>
</dbReference>
<keyword evidence="3" id="KW-1185">Reference proteome</keyword>
<accession>A0ABV7JRB9</accession>
<evidence type="ECO:0000313" key="3">
    <source>
        <dbReference type="Proteomes" id="UP001595477"/>
    </source>
</evidence>
<feature type="transmembrane region" description="Helical" evidence="1">
    <location>
        <begin position="48"/>
        <end position="66"/>
    </location>
</feature>
<feature type="transmembrane region" description="Helical" evidence="1">
    <location>
        <begin position="78"/>
        <end position="98"/>
    </location>
</feature>
<organism evidence="2 3">
    <name type="scientific">Alteromonas oceani</name>
    <dbReference type="NCBI Taxonomy" id="2071609"/>
    <lineage>
        <taxon>Bacteria</taxon>
        <taxon>Pseudomonadati</taxon>
        <taxon>Pseudomonadota</taxon>
        <taxon>Gammaproteobacteria</taxon>
        <taxon>Alteromonadales</taxon>
        <taxon>Alteromonadaceae</taxon>
        <taxon>Alteromonas/Salinimonas group</taxon>
        <taxon>Alteromonas</taxon>
    </lineage>
</organism>
<dbReference type="InterPro" id="IPR021362">
    <property type="entry name" value="DUF2834"/>
</dbReference>
<dbReference type="EMBL" id="JBHRSX010000007">
    <property type="protein sequence ID" value="MFC3200640.1"/>
    <property type="molecule type" value="Genomic_DNA"/>
</dbReference>
<gene>
    <name evidence="2" type="ORF">ACFOEW_02255</name>
</gene>
<comment type="caution">
    <text evidence="2">The sequence shown here is derived from an EMBL/GenBank/DDBJ whole genome shotgun (WGS) entry which is preliminary data.</text>
</comment>
<evidence type="ECO:0000313" key="2">
    <source>
        <dbReference type="EMBL" id="MFC3200640.1"/>
    </source>
</evidence>
<protein>
    <submittedName>
        <fullName evidence="2">DUF2834 domain-containing protein</fullName>
    </submittedName>
</protein>
<evidence type="ECO:0000256" key="1">
    <source>
        <dbReference type="SAM" id="Phobius"/>
    </source>
</evidence>